<feature type="transmembrane region" description="Helical" evidence="1">
    <location>
        <begin position="213"/>
        <end position="232"/>
    </location>
</feature>
<reference evidence="3 4" key="1">
    <citation type="submission" date="2024-04" db="EMBL/GenBank/DDBJ databases">
        <title>WGS of bacteria from Torrens River.</title>
        <authorList>
            <person name="Wyrsch E.R."/>
            <person name="Drigo B."/>
        </authorList>
    </citation>
    <scope>NUCLEOTIDE SEQUENCE [LARGE SCALE GENOMIC DNA]</scope>
    <source>
        <strain evidence="3 4">TWI391</strain>
    </source>
</reference>
<keyword evidence="4" id="KW-1185">Reference proteome</keyword>
<feature type="transmembrane region" description="Helical" evidence="1">
    <location>
        <begin position="39"/>
        <end position="55"/>
    </location>
</feature>
<feature type="transmembrane region" description="Helical" evidence="1">
    <location>
        <begin position="270"/>
        <end position="287"/>
    </location>
</feature>
<evidence type="ECO:0000259" key="2">
    <source>
        <dbReference type="Pfam" id="PF00892"/>
    </source>
</evidence>
<dbReference type="SUPFAM" id="SSF103481">
    <property type="entry name" value="Multidrug resistance efflux transporter EmrE"/>
    <property type="match status" value="2"/>
</dbReference>
<dbReference type="PANTHER" id="PTHR22911:SF137">
    <property type="entry name" value="SOLUTE CARRIER FAMILY 35 MEMBER G2-RELATED"/>
    <property type="match status" value="1"/>
</dbReference>
<dbReference type="EMBL" id="JBDJNQ010000004">
    <property type="protein sequence ID" value="MEN5377637.1"/>
    <property type="molecule type" value="Genomic_DNA"/>
</dbReference>
<evidence type="ECO:0000313" key="3">
    <source>
        <dbReference type="EMBL" id="MEN5377637.1"/>
    </source>
</evidence>
<evidence type="ECO:0000256" key="1">
    <source>
        <dbReference type="SAM" id="Phobius"/>
    </source>
</evidence>
<feature type="transmembrane region" description="Helical" evidence="1">
    <location>
        <begin position="7"/>
        <end position="27"/>
    </location>
</feature>
<feature type="transmembrane region" description="Helical" evidence="1">
    <location>
        <begin position="189"/>
        <end position="207"/>
    </location>
</feature>
<dbReference type="RefSeq" id="WP_132842337.1">
    <property type="nucleotide sequence ID" value="NZ_JBDJLH010000002.1"/>
</dbReference>
<keyword evidence="1" id="KW-0812">Transmembrane</keyword>
<protein>
    <submittedName>
        <fullName evidence="3">DMT family transporter</fullName>
    </submittedName>
</protein>
<feature type="domain" description="EamA" evidence="2">
    <location>
        <begin position="155"/>
        <end position="287"/>
    </location>
</feature>
<feature type="domain" description="EamA" evidence="2">
    <location>
        <begin position="5"/>
        <end position="142"/>
    </location>
</feature>
<comment type="caution">
    <text evidence="3">The sequence shown here is derived from an EMBL/GenBank/DDBJ whole genome shotgun (WGS) entry which is preliminary data.</text>
</comment>
<accession>A0ABV0BSZ7</accession>
<dbReference type="Proteomes" id="UP001409291">
    <property type="component" value="Unassembled WGS sequence"/>
</dbReference>
<feature type="transmembrane region" description="Helical" evidence="1">
    <location>
        <begin position="75"/>
        <end position="92"/>
    </location>
</feature>
<dbReference type="Gene3D" id="1.10.3730.20">
    <property type="match status" value="1"/>
</dbReference>
<dbReference type="Pfam" id="PF00892">
    <property type="entry name" value="EamA"/>
    <property type="match status" value="2"/>
</dbReference>
<name>A0ABV0BSZ7_9SPHI</name>
<feature type="transmembrane region" description="Helical" evidence="1">
    <location>
        <begin position="244"/>
        <end position="264"/>
    </location>
</feature>
<organism evidence="3 4">
    <name type="scientific">Sphingobacterium kitahiroshimense</name>
    <dbReference type="NCBI Taxonomy" id="470446"/>
    <lineage>
        <taxon>Bacteria</taxon>
        <taxon>Pseudomonadati</taxon>
        <taxon>Bacteroidota</taxon>
        <taxon>Sphingobacteriia</taxon>
        <taxon>Sphingobacteriales</taxon>
        <taxon>Sphingobacteriaceae</taxon>
        <taxon>Sphingobacterium</taxon>
    </lineage>
</organism>
<proteinExistence type="predicted"/>
<feature type="transmembrane region" description="Helical" evidence="1">
    <location>
        <begin position="158"/>
        <end position="177"/>
    </location>
</feature>
<dbReference type="InterPro" id="IPR000620">
    <property type="entry name" value="EamA_dom"/>
</dbReference>
<feature type="transmembrane region" description="Helical" evidence="1">
    <location>
        <begin position="126"/>
        <end position="146"/>
    </location>
</feature>
<gene>
    <name evidence="3" type="ORF">ABE541_10220</name>
</gene>
<keyword evidence="1" id="KW-0472">Membrane</keyword>
<keyword evidence="1" id="KW-1133">Transmembrane helix</keyword>
<feature type="transmembrane region" description="Helical" evidence="1">
    <location>
        <begin position="98"/>
        <end position="119"/>
    </location>
</feature>
<dbReference type="InterPro" id="IPR037185">
    <property type="entry name" value="EmrE-like"/>
</dbReference>
<dbReference type="PANTHER" id="PTHR22911">
    <property type="entry name" value="ACYL-MALONYL CONDENSING ENZYME-RELATED"/>
    <property type="match status" value="1"/>
</dbReference>
<sequence>MKNFKAVIYVLAGAISYGLLATIVKYANGLGIGTSALTFWQFFIGFIFLLFLDLIWKKRRGEKKVIVSFRSKSRLVFWGTSLGLTTTLYYLSIQYIPVSVGIILLMQSIWISLIVEIVVHKKRPTTAKIIGVIIVLIGTVLATNIFETELNISVKGLLLGLGAGASYTLSLFASSSVALDVPSHLRSKYLVLGGLILVVLFWNIHIVEQMSAVSLYWGIMIGIFGTILPPLLFTKGIPQVGISLGNIFASLEIPVSILSAVIILNESVHTIQWGGIILILFAIVLINKQEKPR</sequence>
<evidence type="ECO:0000313" key="4">
    <source>
        <dbReference type="Proteomes" id="UP001409291"/>
    </source>
</evidence>